<feature type="transmembrane region" description="Helical" evidence="8">
    <location>
        <begin position="135"/>
        <end position="156"/>
    </location>
</feature>
<dbReference type="EC" id="7.1.1.2" evidence="2"/>
<dbReference type="GO" id="GO:0016020">
    <property type="term" value="C:membrane"/>
    <property type="evidence" value="ECO:0007669"/>
    <property type="project" value="UniProtKB-SubCell"/>
</dbReference>
<feature type="transmembrane region" description="Helical" evidence="8">
    <location>
        <begin position="162"/>
        <end position="185"/>
    </location>
</feature>
<accession>A0A4Y5RCX3</accession>
<protein>
    <recommendedName>
        <fullName evidence="2">NADH:ubiquinone reductase (H(+)-translocating)</fullName>
        <ecNumber evidence="2">7.1.1.2</ecNumber>
    </recommendedName>
    <alternativeName>
        <fullName evidence="6">NADH dehydrogenase subunit 5</fullName>
    </alternativeName>
</protein>
<evidence type="ECO:0000259" key="9">
    <source>
        <dbReference type="Pfam" id="PF00361"/>
    </source>
</evidence>
<dbReference type="EMBL" id="MK227160">
    <property type="protein sequence ID" value="QCY72822.1"/>
    <property type="molecule type" value="Genomic_DNA"/>
</dbReference>
<evidence type="ECO:0000256" key="4">
    <source>
        <dbReference type="ARBA" id="ARBA00022989"/>
    </source>
</evidence>
<comment type="catalytic activity">
    <reaction evidence="7">
        <text>a ubiquinone + NADH + 5 H(+)(in) = a ubiquinol + NAD(+) + 4 H(+)(out)</text>
        <dbReference type="Rhea" id="RHEA:29091"/>
        <dbReference type="Rhea" id="RHEA-COMP:9565"/>
        <dbReference type="Rhea" id="RHEA-COMP:9566"/>
        <dbReference type="ChEBI" id="CHEBI:15378"/>
        <dbReference type="ChEBI" id="CHEBI:16389"/>
        <dbReference type="ChEBI" id="CHEBI:17976"/>
        <dbReference type="ChEBI" id="CHEBI:57540"/>
        <dbReference type="ChEBI" id="CHEBI:57945"/>
        <dbReference type="EC" id="7.1.1.2"/>
    </reaction>
</comment>
<dbReference type="GO" id="GO:0015990">
    <property type="term" value="P:electron transport coupled proton transport"/>
    <property type="evidence" value="ECO:0007669"/>
    <property type="project" value="TreeGrafter"/>
</dbReference>
<geneLocation type="mitochondrion" evidence="10"/>
<evidence type="ECO:0000256" key="6">
    <source>
        <dbReference type="ARBA" id="ARBA00031027"/>
    </source>
</evidence>
<feature type="transmembrane region" description="Helical" evidence="8">
    <location>
        <begin position="468"/>
        <end position="487"/>
    </location>
</feature>
<organism evidence="10">
    <name type="scientific">Uvitellina sp. SSS-2019</name>
    <dbReference type="NCBI Taxonomy" id="2587434"/>
    <lineage>
        <taxon>Eukaryota</taxon>
        <taxon>Metazoa</taxon>
        <taxon>Spiralia</taxon>
        <taxon>Lophotrochozoa</taxon>
        <taxon>Platyhelminthes</taxon>
        <taxon>Trematoda</taxon>
        <taxon>Digenea</taxon>
        <taxon>Plagiorchiida</taxon>
        <taxon>Echinostomata</taxon>
        <taxon>Echinostomatoidea</taxon>
        <taxon>Cyclocoelidae</taxon>
        <taxon>Uvitellina</taxon>
    </lineage>
</organism>
<evidence type="ECO:0000256" key="5">
    <source>
        <dbReference type="ARBA" id="ARBA00023136"/>
    </source>
</evidence>
<sequence length="531" mass="60097">MLLFLLFPIYFVLGLLVVWYSWSFGVEIEFNLMSVSLSELYFCLLFDGVSCVFVYMLLCCGSLVLFYCFHYFGGSIDSAHLFLLVVWFLDVMVSLILSFSPILTLIFWEYLGLVSFFLILFYSNSCSLRASLVTLFISRLGDVALFIMVMCFSQLFSFSGVVFSLLFLLIVVTKSACFPFVSWLLEAMRAPTPVSSLVHSSTLVAAGVWFIFRYNGLSEMGIDSGVLTFLCLASIFVTSFCALVFLDLKKIVALSTCNNISWCLLFFIFGDLFLSLMQLLVHGICKCYLFISVGDLMSSSNSDQSSLGVHLSRYKGNSFFSIIQVFLVLCLSGVPFLGVFFSKHAFFSLLAYSSGSGILFCFLFCLFFSFVYSVRFCLLLVHDVCGMSLGFGSSFLLICPLVFLGTFFNYLCVYYILEIFVFDVMSSIMFLIVQGLGCFFGIVSYFLFPVIFGRWSSLLWGMDSIVSKVYSFFLPFSSFCLVSFYRWEDWVFSKISRISSKNLSEEFDSLFTLNVLVLGLLFFLGVSLLLF</sequence>
<feature type="transmembrane region" description="Helical" evidence="8">
    <location>
        <begin position="349"/>
        <end position="374"/>
    </location>
</feature>
<comment type="subcellular location">
    <subcellularLocation>
        <location evidence="1">Membrane</location>
        <topology evidence="1">Multi-pass membrane protein</topology>
    </subcellularLocation>
</comment>
<feature type="transmembrane region" description="Helical" evidence="8">
    <location>
        <begin position="260"/>
        <end position="291"/>
    </location>
</feature>
<feature type="transmembrane region" description="Helical" evidence="8">
    <location>
        <begin position="394"/>
        <end position="416"/>
    </location>
</feature>
<dbReference type="InterPro" id="IPR003945">
    <property type="entry name" value="NU5C-like"/>
</dbReference>
<dbReference type="PANTHER" id="PTHR42829:SF2">
    <property type="entry name" value="NADH-UBIQUINONE OXIDOREDUCTASE CHAIN 5"/>
    <property type="match status" value="1"/>
</dbReference>
<dbReference type="AlphaFoldDB" id="A0A4Y5RCX3"/>
<keyword evidence="10" id="KW-0496">Mitochondrion</keyword>
<feature type="transmembrane region" description="Helical" evidence="8">
    <location>
        <begin position="319"/>
        <end position="342"/>
    </location>
</feature>
<gene>
    <name evidence="10" type="primary">nad5</name>
</gene>
<dbReference type="PRINTS" id="PR01434">
    <property type="entry name" value="NADHDHGNASE5"/>
</dbReference>
<reference evidence="10" key="2">
    <citation type="journal article" date="2019" name="Parasitol. Res.">
        <title>Characterization of the complete mitochondrial genome of Uvitellina sp., representative of the family Cyclocoelidae and phylogenetic implications.</title>
        <authorList>
            <person name="Suleman"/>
            <person name="Khan M.S."/>
            <person name="Heneberg P."/>
            <person name="Zhou C.Y."/>
            <person name="Muhammad N."/>
            <person name="Zhu X.Q."/>
            <person name="Ma J."/>
        </authorList>
    </citation>
    <scope>NUCLEOTIDE SEQUENCE</scope>
    <source>
        <strain evidence="10">Pakistan</strain>
    </source>
</reference>
<feature type="transmembrane region" description="Helical" evidence="8">
    <location>
        <begin position="226"/>
        <end position="248"/>
    </location>
</feature>
<keyword evidence="3 8" id="KW-0812">Transmembrane</keyword>
<feature type="transmembrane region" description="Helical" evidence="8">
    <location>
        <begin position="428"/>
        <end position="448"/>
    </location>
</feature>
<evidence type="ECO:0000256" key="2">
    <source>
        <dbReference type="ARBA" id="ARBA00012944"/>
    </source>
</evidence>
<dbReference type="GO" id="GO:0003954">
    <property type="term" value="F:NADH dehydrogenase activity"/>
    <property type="evidence" value="ECO:0007669"/>
    <property type="project" value="TreeGrafter"/>
</dbReference>
<evidence type="ECO:0000256" key="1">
    <source>
        <dbReference type="ARBA" id="ARBA00004141"/>
    </source>
</evidence>
<dbReference type="GO" id="GO:0008137">
    <property type="term" value="F:NADH dehydrogenase (ubiquinone) activity"/>
    <property type="evidence" value="ECO:0007669"/>
    <property type="project" value="UniProtKB-EC"/>
</dbReference>
<evidence type="ECO:0000256" key="7">
    <source>
        <dbReference type="ARBA" id="ARBA00049551"/>
    </source>
</evidence>
<dbReference type="Pfam" id="PF00361">
    <property type="entry name" value="Proton_antipo_M"/>
    <property type="match status" value="1"/>
</dbReference>
<evidence type="ECO:0000256" key="8">
    <source>
        <dbReference type="SAM" id="Phobius"/>
    </source>
</evidence>
<feature type="transmembrane region" description="Helical" evidence="8">
    <location>
        <begin position="105"/>
        <end position="123"/>
    </location>
</feature>
<feature type="transmembrane region" description="Helical" evidence="8">
    <location>
        <begin position="197"/>
        <end position="214"/>
    </location>
</feature>
<evidence type="ECO:0000313" key="10">
    <source>
        <dbReference type="EMBL" id="QCY72822.1"/>
    </source>
</evidence>
<feature type="domain" description="NADH:quinone oxidoreductase/Mrp antiporter transmembrane" evidence="9">
    <location>
        <begin position="102"/>
        <end position="359"/>
    </location>
</feature>
<proteinExistence type="predicted"/>
<dbReference type="GO" id="GO:0042773">
    <property type="term" value="P:ATP synthesis coupled electron transport"/>
    <property type="evidence" value="ECO:0007669"/>
    <property type="project" value="InterPro"/>
</dbReference>
<name>A0A4Y5RCX3_9TREM</name>
<keyword evidence="5 8" id="KW-0472">Membrane</keyword>
<reference evidence="10" key="1">
    <citation type="submission" date="2018-11" db="EMBL/GenBank/DDBJ databases">
        <authorList>
            <person name="Suleman S."/>
            <person name="Ma J."/>
            <person name="Zhu X.Q."/>
        </authorList>
    </citation>
    <scope>NUCLEOTIDE SEQUENCE</scope>
    <source>
        <strain evidence="10">Pakistan</strain>
    </source>
</reference>
<feature type="transmembrane region" description="Helical" evidence="8">
    <location>
        <begin position="81"/>
        <end position="99"/>
    </location>
</feature>
<dbReference type="PANTHER" id="PTHR42829">
    <property type="entry name" value="NADH-UBIQUINONE OXIDOREDUCTASE CHAIN 5"/>
    <property type="match status" value="1"/>
</dbReference>
<dbReference type="InterPro" id="IPR001750">
    <property type="entry name" value="ND/Mrp_TM"/>
</dbReference>
<feature type="transmembrane region" description="Helical" evidence="8">
    <location>
        <begin position="507"/>
        <end position="530"/>
    </location>
</feature>
<evidence type="ECO:0000256" key="3">
    <source>
        <dbReference type="ARBA" id="ARBA00022692"/>
    </source>
</evidence>
<feature type="transmembrane region" description="Helical" evidence="8">
    <location>
        <begin position="39"/>
        <end position="69"/>
    </location>
</feature>
<keyword evidence="4 8" id="KW-1133">Transmembrane helix</keyword>